<dbReference type="PANTHER" id="PTHR34700">
    <property type="entry name" value="POTASSIUM BINDING PROTEIN KBP"/>
    <property type="match status" value="1"/>
</dbReference>
<dbReference type="InterPro" id="IPR036779">
    <property type="entry name" value="LysM_dom_sf"/>
</dbReference>
<sequence length="361" mass="35913">MQRAAMIGLGGIVVIPALVLAYLGRPQAPRPAAPGAAPPAAVSAPLAAASVPMASRPAAAPAASASAPTAAASGPAPTQVVAPAAASRAPSFDVVRVGAGGSAVIAGRAAPGAEVSLLLDGQREIGRTRADGRGEWVILPAPIAPGAWELSLRARLGTEASPGAETVVVIVPEPVRRAAPAEAPVAVLLPSAAPPRLLQAPSAEAAPGLAIGSVEQQADGDVRIAGAAPAGAALRVHLGDRHVADTTADAEGRWQVATSGGGQGTLRVDRIGEGGLVAARAEVPFTPVAAAPDGLGARRVVVERGTNLWRIARATYGQGPRYTVIYQANRGQIRDPGRIFPGQVLDVPGGQATPAASSESR</sequence>
<dbReference type="SMART" id="SM00257">
    <property type="entry name" value="LysM"/>
    <property type="match status" value="1"/>
</dbReference>
<feature type="domain" description="LysM" evidence="1">
    <location>
        <begin position="298"/>
        <end position="347"/>
    </location>
</feature>
<dbReference type="PANTHER" id="PTHR34700:SF4">
    <property type="entry name" value="PHAGE-LIKE ELEMENT PBSX PROTEIN XKDP"/>
    <property type="match status" value="1"/>
</dbReference>
<protein>
    <submittedName>
        <fullName evidence="2">LysM peptidoglycan-binding domain-containing protein</fullName>
    </submittedName>
</protein>
<dbReference type="PROSITE" id="PS51782">
    <property type="entry name" value="LYSM"/>
    <property type="match status" value="1"/>
</dbReference>
<evidence type="ECO:0000259" key="1">
    <source>
        <dbReference type="PROSITE" id="PS51782"/>
    </source>
</evidence>
<reference evidence="2" key="2">
    <citation type="journal article" date="2021" name="Syst. Appl. Microbiol.">
        <title>Roseomonas hellenica sp. nov., isolated from roots of wild-growing Alkanna tinctoria.</title>
        <authorList>
            <person name="Rat A."/>
            <person name="Naranjo H.D."/>
            <person name="Lebbe L."/>
            <person name="Cnockaert M."/>
            <person name="Krigas N."/>
            <person name="Grigoriadou K."/>
            <person name="Maloupa E."/>
            <person name="Willems A."/>
        </authorList>
    </citation>
    <scope>NUCLEOTIDE SEQUENCE</scope>
    <source>
        <strain evidence="2">LMG 31228</strain>
    </source>
</reference>
<proteinExistence type="predicted"/>
<evidence type="ECO:0000313" key="2">
    <source>
        <dbReference type="EMBL" id="MBR0683196.1"/>
    </source>
</evidence>
<dbReference type="AlphaFoldDB" id="A0A9X9XHL0"/>
<dbReference type="Proteomes" id="UP001138709">
    <property type="component" value="Unassembled WGS sequence"/>
</dbReference>
<dbReference type="EMBL" id="JAAEDL010000028">
    <property type="protein sequence ID" value="MBR0683196.1"/>
    <property type="molecule type" value="Genomic_DNA"/>
</dbReference>
<dbReference type="Gene3D" id="2.60.40.10">
    <property type="entry name" value="Immunoglobulins"/>
    <property type="match status" value="1"/>
</dbReference>
<dbReference type="Gene3D" id="3.10.350.10">
    <property type="entry name" value="LysM domain"/>
    <property type="match status" value="1"/>
</dbReference>
<organism evidence="2 3">
    <name type="scientific">Neoroseomonas eburnea</name>
    <dbReference type="NCBI Taxonomy" id="1346889"/>
    <lineage>
        <taxon>Bacteria</taxon>
        <taxon>Pseudomonadati</taxon>
        <taxon>Pseudomonadota</taxon>
        <taxon>Alphaproteobacteria</taxon>
        <taxon>Acetobacterales</taxon>
        <taxon>Acetobacteraceae</taxon>
        <taxon>Neoroseomonas</taxon>
    </lineage>
</organism>
<dbReference type="Pfam" id="PF01476">
    <property type="entry name" value="LysM"/>
    <property type="match status" value="1"/>
</dbReference>
<evidence type="ECO:0000313" key="3">
    <source>
        <dbReference type="Proteomes" id="UP001138709"/>
    </source>
</evidence>
<gene>
    <name evidence="2" type="ORF">GXW74_22095</name>
</gene>
<keyword evidence="3" id="KW-1185">Reference proteome</keyword>
<accession>A0A9X9XHL0</accession>
<dbReference type="InterPro" id="IPR013783">
    <property type="entry name" value="Ig-like_fold"/>
</dbReference>
<dbReference type="InterPro" id="IPR052196">
    <property type="entry name" value="Bact_Kbp"/>
</dbReference>
<dbReference type="InterPro" id="IPR018392">
    <property type="entry name" value="LysM"/>
</dbReference>
<name>A0A9X9XHL0_9PROT</name>
<comment type="caution">
    <text evidence="2">The sequence shown here is derived from an EMBL/GenBank/DDBJ whole genome shotgun (WGS) entry which is preliminary data.</text>
</comment>
<dbReference type="RefSeq" id="WP_211848769.1">
    <property type="nucleotide sequence ID" value="NZ_JAAEDL010000028.1"/>
</dbReference>
<reference evidence="2" key="1">
    <citation type="submission" date="2020-01" db="EMBL/GenBank/DDBJ databases">
        <authorList>
            <person name="Rat A."/>
        </authorList>
    </citation>
    <scope>NUCLEOTIDE SEQUENCE</scope>
    <source>
        <strain evidence="2">LMG 31228</strain>
    </source>
</reference>